<dbReference type="CDD" id="cd12967">
    <property type="entry name" value="CBM_SusE-F_like_u1"/>
    <property type="match status" value="1"/>
</dbReference>
<proteinExistence type="predicted"/>
<name>A0ABP9CZS3_9BACT</name>
<keyword evidence="3" id="KW-1185">Reference proteome</keyword>
<protein>
    <recommendedName>
        <fullName evidence="1">SusE outer membrane protein domain-containing protein</fullName>
    </recommendedName>
</protein>
<reference evidence="3" key="1">
    <citation type="journal article" date="2019" name="Int. J. Syst. Evol. Microbiol.">
        <title>The Global Catalogue of Microorganisms (GCM) 10K type strain sequencing project: providing services to taxonomists for standard genome sequencing and annotation.</title>
        <authorList>
            <consortium name="The Broad Institute Genomics Platform"/>
            <consortium name="The Broad Institute Genome Sequencing Center for Infectious Disease"/>
            <person name="Wu L."/>
            <person name="Ma J."/>
        </authorList>
    </citation>
    <scope>NUCLEOTIDE SEQUENCE [LARGE SCALE GENOMIC DNA]</scope>
    <source>
        <strain evidence="3">JCM 18326</strain>
    </source>
</reference>
<evidence type="ECO:0000259" key="1">
    <source>
        <dbReference type="Pfam" id="PF14292"/>
    </source>
</evidence>
<feature type="domain" description="SusE outer membrane protein" evidence="1">
    <location>
        <begin position="52"/>
        <end position="155"/>
    </location>
</feature>
<dbReference type="Gene3D" id="2.60.40.3620">
    <property type="match status" value="2"/>
</dbReference>
<dbReference type="Pfam" id="PF14292">
    <property type="entry name" value="SusE"/>
    <property type="match status" value="1"/>
</dbReference>
<dbReference type="InterPro" id="IPR025970">
    <property type="entry name" value="SusE"/>
</dbReference>
<evidence type="ECO:0000313" key="3">
    <source>
        <dbReference type="Proteomes" id="UP001500298"/>
    </source>
</evidence>
<dbReference type="CDD" id="cd12956">
    <property type="entry name" value="CBM_SusE-F_like"/>
    <property type="match status" value="1"/>
</dbReference>
<organism evidence="2 3">
    <name type="scientific">Algivirga pacifica</name>
    <dbReference type="NCBI Taxonomy" id="1162670"/>
    <lineage>
        <taxon>Bacteria</taxon>
        <taxon>Pseudomonadati</taxon>
        <taxon>Bacteroidota</taxon>
        <taxon>Cytophagia</taxon>
        <taxon>Cytophagales</taxon>
        <taxon>Flammeovirgaceae</taxon>
        <taxon>Algivirga</taxon>
    </lineage>
</organism>
<accession>A0ABP9CZS3</accession>
<dbReference type="EMBL" id="BAABJX010000010">
    <property type="protein sequence ID" value="GAA4823719.1"/>
    <property type="molecule type" value="Genomic_DNA"/>
</dbReference>
<gene>
    <name evidence="2" type="ORF">GCM10023331_05230</name>
</gene>
<evidence type="ECO:0000313" key="2">
    <source>
        <dbReference type="EMBL" id="GAA4823719.1"/>
    </source>
</evidence>
<comment type="caution">
    <text evidence="2">The sequence shown here is derived from an EMBL/GenBank/DDBJ whole genome shotgun (WGS) entry which is preliminary data.</text>
</comment>
<sequence>MGIWNKTQGISHEHTLEFIYLLLNFNVMHYINKYLGVLLLFAAGIVACEENDREPKISNESVPPALITELEGTEVVLDAVAATDVWDTIRWEAADYGATLATNYTLELSNDNFETAAPIVSTGLTEVAVTNEELNNAGNLLGMEAEVPVPVSFRIIADPGAGLVPDTSEVQNFTLTTYPANLSFPTLWVPGAHNGWAHNDDDVIKSLDSDGIFEGYLWLESEFKITDEAGWGGTNYGDGGAVGTLSTDGGAGNLMVAETGYYRLIATPSLLTYSVTKTEWGVIGSATPNGWDGPDIDMEYDQATGLWTVTADLVEGEIKFRANDDWAINYGDEGGNGTLELDNPNNIVIDQAGNYTIILNLNDTPIYRYSLQLNE</sequence>
<dbReference type="Proteomes" id="UP001500298">
    <property type="component" value="Unassembled WGS sequence"/>
</dbReference>